<accession>A0ACD3AT22</accession>
<evidence type="ECO:0000313" key="1">
    <source>
        <dbReference type="EMBL" id="TFK69113.1"/>
    </source>
</evidence>
<proteinExistence type="predicted"/>
<name>A0ACD3AT22_9AGAR</name>
<reference evidence="1 2" key="1">
    <citation type="journal article" date="2019" name="Nat. Ecol. Evol.">
        <title>Megaphylogeny resolves global patterns of mushroom evolution.</title>
        <authorList>
            <person name="Varga T."/>
            <person name="Krizsan K."/>
            <person name="Foldi C."/>
            <person name="Dima B."/>
            <person name="Sanchez-Garcia M."/>
            <person name="Sanchez-Ramirez S."/>
            <person name="Szollosi G.J."/>
            <person name="Szarkandi J.G."/>
            <person name="Papp V."/>
            <person name="Albert L."/>
            <person name="Andreopoulos W."/>
            <person name="Angelini C."/>
            <person name="Antonin V."/>
            <person name="Barry K.W."/>
            <person name="Bougher N.L."/>
            <person name="Buchanan P."/>
            <person name="Buyck B."/>
            <person name="Bense V."/>
            <person name="Catcheside P."/>
            <person name="Chovatia M."/>
            <person name="Cooper J."/>
            <person name="Damon W."/>
            <person name="Desjardin D."/>
            <person name="Finy P."/>
            <person name="Geml J."/>
            <person name="Haridas S."/>
            <person name="Hughes K."/>
            <person name="Justo A."/>
            <person name="Karasinski D."/>
            <person name="Kautmanova I."/>
            <person name="Kiss B."/>
            <person name="Kocsube S."/>
            <person name="Kotiranta H."/>
            <person name="LaButti K.M."/>
            <person name="Lechner B.E."/>
            <person name="Liimatainen K."/>
            <person name="Lipzen A."/>
            <person name="Lukacs Z."/>
            <person name="Mihaltcheva S."/>
            <person name="Morgado L.N."/>
            <person name="Niskanen T."/>
            <person name="Noordeloos M.E."/>
            <person name="Ohm R.A."/>
            <person name="Ortiz-Santana B."/>
            <person name="Ovrebo C."/>
            <person name="Racz N."/>
            <person name="Riley R."/>
            <person name="Savchenko A."/>
            <person name="Shiryaev A."/>
            <person name="Soop K."/>
            <person name="Spirin V."/>
            <person name="Szebenyi C."/>
            <person name="Tomsovsky M."/>
            <person name="Tulloss R.E."/>
            <person name="Uehling J."/>
            <person name="Grigoriev I.V."/>
            <person name="Vagvolgyi C."/>
            <person name="Papp T."/>
            <person name="Martin F.M."/>
            <person name="Miettinen O."/>
            <person name="Hibbett D.S."/>
            <person name="Nagy L.G."/>
        </authorList>
    </citation>
    <scope>NUCLEOTIDE SEQUENCE [LARGE SCALE GENOMIC DNA]</scope>
    <source>
        <strain evidence="1 2">NL-1719</strain>
    </source>
</reference>
<keyword evidence="2" id="KW-1185">Reference proteome</keyword>
<evidence type="ECO:0000313" key="2">
    <source>
        <dbReference type="Proteomes" id="UP000308600"/>
    </source>
</evidence>
<protein>
    <submittedName>
        <fullName evidence="1">Uncharacterized protein</fullName>
    </submittedName>
</protein>
<organism evidence="1 2">
    <name type="scientific">Pluteus cervinus</name>
    <dbReference type="NCBI Taxonomy" id="181527"/>
    <lineage>
        <taxon>Eukaryota</taxon>
        <taxon>Fungi</taxon>
        <taxon>Dikarya</taxon>
        <taxon>Basidiomycota</taxon>
        <taxon>Agaricomycotina</taxon>
        <taxon>Agaricomycetes</taxon>
        <taxon>Agaricomycetidae</taxon>
        <taxon>Agaricales</taxon>
        <taxon>Pluteineae</taxon>
        <taxon>Pluteaceae</taxon>
        <taxon>Pluteus</taxon>
    </lineage>
</organism>
<dbReference type="EMBL" id="ML208337">
    <property type="protein sequence ID" value="TFK69113.1"/>
    <property type="molecule type" value="Genomic_DNA"/>
</dbReference>
<sequence length="724" mass="81859">MSQDPVESVQLPASPAHESEPAQGAICNDTPLKQNSHSVETGHQNIDALRVFLDEELDPTRWHNGGSEFLNTAFKDITTSGRIQEFLKGSKTYDSQKKRWRLSRKPTDEKALYPGFSKILDEILTFPAFNVQNRQAVSCHHTKITHQNDGNNLLTTSPDFVILGHSGRSFKENDFPDTPTYAQCVSPIEIKTNARKGSLRRNVLQAASYARQCFIEQHNRLKTYSILITETAVRLLQFDRGGIMYSDPCNIHKHPETFIRLILGLASDGEDVGMDTSIFWENGKRWLRTLDSEGAPVLYQVVGDSPVFIRRTICGRGTCCWVVRDLQDGKEYFIKEYWRSEDREPETTFLELVKDLTGIGQMVAHEYDEHKTIVCLRGFDEVPAGFKNRIWCRFTLVRYGESVDDFEDPLQLLFAYRDIAAGELGLLGVGVVHRDFNIMNMLLGLDKAPIGWRGVLIDLDMAALITRRESLENMDTRTGSRAFQSVNVLRGYIKTIKETQKGKKKTNKGSLEVKPRIKPYPHSFLDDLESLFYILCWVCYGRDDDGKKLAILPPFLRKWDSEKADEALESKTSFLSQSLPELPAYFHRGSAFKFLLESLKEKFHRVSVHRRSGRDTDEERGTLEATYPEAPDLIRVFIQLVDQAIEKWTNPQAEAKKPKMRLVFATEAEIAALGTNTGTGGGDGATDHGLYSETSVPQPSTPVASSSRLTIKRRRSLSSSGESE</sequence>
<feature type="non-terminal residue" evidence="1">
    <location>
        <position position="724"/>
    </location>
</feature>
<gene>
    <name evidence="1" type="ORF">BDN72DRAFT_840991</name>
</gene>
<dbReference type="Proteomes" id="UP000308600">
    <property type="component" value="Unassembled WGS sequence"/>
</dbReference>